<gene>
    <name evidence="3" type="ORF">PXC00_04040</name>
</gene>
<dbReference type="Proteomes" id="UP001300604">
    <property type="component" value="Chromosome"/>
</dbReference>
<reference evidence="3 4" key="1">
    <citation type="submission" date="2024-06" db="EMBL/GenBank/DDBJ databases">
        <title>Caproicibacterium argilliputei sp. nov, a novel caproic acid producing anaerobic bacterium isolated from pit mud.</title>
        <authorList>
            <person name="Xia S."/>
        </authorList>
    </citation>
    <scope>NUCLEOTIDE SEQUENCE [LARGE SCALE GENOMIC DNA]</scope>
    <source>
        <strain evidence="3 4">ZCY20-5</strain>
    </source>
</reference>
<dbReference type="RefSeq" id="WP_275846928.1">
    <property type="nucleotide sequence ID" value="NZ_CP135996.1"/>
</dbReference>
<dbReference type="NCBIfam" id="TIGR01760">
    <property type="entry name" value="tape_meas_TP901"/>
    <property type="match status" value="1"/>
</dbReference>
<evidence type="ECO:0000256" key="1">
    <source>
        <dbReference type="ARBA" id="ARBA00022612"/>
    </source>
</evidence>
<protein>
    <submittedName>
        <fullName evidence="3">Phage tail tape measure protein</fullName>
    </submittedName>
</protein>
<keyword evidence="4" id="KW-1185">Reference proteome</keyword>
<dbReference type="PANTHER" id="PTHR37813:SF1">
    <property type="entry name" value="FELS-2 PROPHAGE PROTEIN"/>
    <property type="match status" value="1"/>
</dbReference>
<organism evidence="3 4">
    <name type="scientific">Caproicibacterium argilliputei</name>
    <dbReference type="NCBI Taxonomy" id="3030016"/>
    <lineage>
        <taxon>Bacteria</taxon>
        <taxon>Bacillati</taxon>
        <taxon>Bacillota</taxon>
        <taxon>Clostridia</taxon>
        <taxon>Eubacteriales</taxon>
        <taxon>Oscillospiraceae</taxon>
        <taxon>Caproicibacterium</taxon>
    </lineage>
</organism>
<accession>A0AA97H221</accession>
<sequence length="1613" mass="168499">MGKNVVREDVVKISYEADGESLQSLSQQVDKLGSGVTSSVSKADRQFARMGSQAQSLSQKFSGTGAAAKNGLGAISPAASAAGSGVKKLSSNVETLSSKLSSAGKKLQSFGKGASNLGGKLSLGITAPILGVATAAVKVGNDFEAEMSRVKAISGATGNQFQKLSQQAVDLGAQTAFSSSEAATGMENLASAGFTVNEITEAMPGMLNLAASSGEDLANSADIAASTLRGFGLAANQAGHVADVLAKNAADTNAAVADTGLAMKYIAPVAQSAGWSLESVTAAIGLMSNAGVKGEQAGTTLRGALTNLMNPSDVAAKSMKSIGFSAYDAQGKMKPLSQIVGELSSKTANLSNKQRDQVIATIMGTESLSGMQVLLKDGKSSLDQMTTSLQNSNGAADEMAKTMQDNTKSSIEQMTGSLETAAITVQKMLAPSIKEAADKVTELANDFAKLDSNTQGTILKIAGVAAAAGPVIKAVGGTATAIGKVTSLLGKAGLSKGAAAATESIAGVGKASTGLSAALSLIPGPLKIIAPLAIAAGVAIALGVKHARDEAVKADLAKRFGDITLSAEECADAAKKLSSTPWTIKLDAVSDAKSKIDGFKKSVDTAAAEMEKSEWKVNMGLKLSSDDQSSFKESADSLAENAVKYLEQKHYTANLAIDAIMMPGSTDTSKLASLTDGFYSAQQTQMQKLGDDLKSTVADALKDGVVTADEIGGIQALQTSMQGMVTKAANQEYTAKLKALSVTASAGGLTADSFKNLTTEIGKQTTDALSKADDSLKVVVSELDMQLANGAITQKDYDSLVKSAQDSLNQRKADLQMKNYSITMEPLADKYKSELSSASSTLDSGLSTDFLGGIIPGSSVVKSAYSGISSEARDGLKKMVESAKPQTDEMEKTKQAWIDEGKVPPTAFMQSMQKTYELQAASGDITHQFDLLAGKINSSSATRKVYESMAKAGEEIPKELSDALKNEYGLVYEAGKGLIQKVTPEPSQLDAVKKMLQETGFQVPDTLAKAINDKGTDVAYQVKDLLSTLQEGYGLDSNQIVSLYTDMGLSIPKALADGLAKQEPAVQREVSKIMMDLEGGTHLDQSQIETFFKGFSKDLPDSLSKQVAGLKDSANQKTSMTSLTDMLGGQALNKSQTQSLLSGMNMGKFTGLSQGISKTADSNKQMQVVKELASLSQNVKLKSDDLKTLFTNLNANLPKSITDLIANMNSAAKQSEAVNLFGRLYTGAQLGANELKSLTKSVGIALPAGLISSLAQKSPAAQQAAVSLFQSVQSGVQASSSQLKSYLSSVGISVPKGLITNLSESKPAVQNQAVQLLSTIGTAADSEKPALLSTLIETGGEAGTALMKEMGLKFGANGTLVYTAKGKANQAFKEMDSAMLEKLLSSPNLAKILNSKSVAEKATAEMQNYLQHATLPSPTMNSSNLLASVQSLNKEVQDYFANHPATQTVYISSVGTSWKGSDGKIRTMGPAQAPELSAGIAKPKAAGGLVQRHQLYQVAEQNRKEMVIPLETHHERAVNLWHQAGQMLGAASVASPTSLKVREPQTSYVPLYPSAGGRTYNDHSVYAPVFQANFASNTASDREQERKVKKWVSDAIQSVLESRDRRNPAAMEV</sequence>
<evidence type="ECO:0000313" key="3">
    <source>
        <dbReference type="EMBL" id="WOC33058.1"/>
    </source>
</evidence>
<dbReference type="KEGG" id="carl:PXC00_04040"/>
<keyword evidence="1" id="KW-1188">Viral release from host cell</keyword>
<proteinExistence type="predicted"/>
<reference evidence="4" key="3">
    <citation type="submission" date="2024-06" db="EMBL/GenBank/DDBJ databases">
        <authorList>
            <person name="Zeng C."/>
        </authorList>
    </citation>
    <scope>NUCLEOTIDE SEQUENCE [LARGE SCALE GENOMIC DNA]</scope>
    <source>
        <strain evidence="4">ZCY20-5</strain>
    </source>
</reference>
<name>A0AA97H221_9FIRM</name>
<dbReference type="EMBL" id="CP135996">
    <property type="protein sequence ID" value="WOC33058.1"/>
    <property type="molecule type" value="Genomic_DNA"/>
</dbReference>
<evidence type="ECO:0000259" key="2">
    <source>
        <dbReference type="Pfam" id="PF10145"/>
    </source>
</evidence>
<feature type="domain" description="Phage tail tape measure protein" evidence="2">
    <location>
        <begin position="166"/>
        <end position="364"/>
    </location>
</feature>
<evidence type="ECO:0000313" key="4">
    <source>
        <dbReference type="Proteomes" id="UP001300604"/>
    </source>
</evidence>
<reference evidence="4" key="2">
    <citation type="submission" date="2024-06" db="EMBL/GenBank/DDBJ databases">
        <title>Caproicibacterium argilliputei sp. nov, a novel caproic acid producing anaerobic bacterium isolated from pit mud.</title>
        <authorList>
            <person name="Zeng C."/>
        </authorList>
    </citation>
    <scope>NUCLEOTIDE SEQUENCE [LARGE SCALE GENOMIC DNA]</scope>
    <source>
        <strain evidence="4">ZCY20-5</strain>
    </source>
</reference>
<dbReference type="InterPro" id="IPR010090">
    <property type="entry name" value="Phage_tape_meas"/>
</dbReference>
<dbReference type="Pfam" id="PF10145">
    <property type="entry name" value="PhageMin_Tail"/>
    <property type="match status" value="1"/>
</dbReference>
<dbReference type="PANTHER" id="PTHR37813">
    <property type="entry name" value="FELS-2 PROPHAGE PROTEIN"/>
    <property type="match status" value="1"/>
</dbReference>